<dbReference type="EMBL" id="CP138896">
    <property type="protein sequence ID" value="WPK25535.1"/>
    <property type="molecule type" value="Genomic_DNA"/>
</dbReference>
<name>A0AAX4HAH8_9ASCO</name>
<reference evidence="1 2" key="1">
    <citation type="submission" date="2023-10" db="EMBL/GenBank/DDBJ databases">
        <title>Draft Genome Sequence of Candida saopaulonensis from a very Premature Infant with Sepsis.</title>
        <authorList>
            <person name="Ning Y."/>
            <person name="Dai R."/>
            <person name="Xiao M."/>
            <person name="Xu Y."/>
            <person name="Yan Q."/>
            <person name="Zhang L."/>
        </authorList>
    </citation>
    <scope>NUCLEOTIDE SEQUENCE [LARGE SCALE GENOMIC DNA]</scope>
    <source>
        <strain evidence="1 2">19XY460</strain>
    </source>
</reference>
<proteinExistence type="predicted"/>
<protein>
    <submittedName>
        <fullName evidence="1">Uncharacterized protein</fullName>
    </submittedName>
</protein>
<evidence type="ECO:0000313" key="2">
    <source>
        <dbReference type="Proteomes" id="UP001338582"/>
    </source>
</evidence>
<gene>
    <name evidence="1" type="ORF">PUMCH_002855</name>
</gene>
<sequence>MSKIDQLLVLADSITTSSEVLLNRVNELNLVVSLLMDIHHSIISADTEIDNYTQLISRNNSYLNEMQKLHEKSYFLEVNMPSNDIYTNETSYSNLYKEYTYLWRNFGFDNLNFAAEEDDVPEPEQRSRLNHMLSILNLNLKPLRCKSTKVEKKKSRYRLSGAFNFNPLAPNLPPIPDLQQKETLQAISESGSSRYVLNASSSDISSIMDERPHRDSIASTHSFGLHRGSNVENHQDANLPLTLDSFTGINIDEFDMSSVQHLDFDYDSYSPDRNFDNFNEFLRKSRIDLQGQLPTLKKSVSYESVFSAPVTLTVEAPKKFHNPVDILYTQKRETLTQQTVEAIYSLPFDAPLNFKELSKKLLIKKSDPIEIGIPPHTDTTTATLTPTRKSSYGLFQLMNSPLGSPRGLKDSQFAQSLKPEQQDRKGSIDSISKSLATSFLNLVGTSPIALNTISSVPCSTHSPPEKIKKMKKDLKEPISVNNDFMAKRRPPLDREKCTKAPVKSPLFRKECTKPPILSLMKTDLLKDAFKESLFF</sequence>
<organism evidence="1 2">
    <name type="scientific">Australozyma saopauloensis</name>
    <dbReference type="NCBI Taxonomy" id="291208"/>
    <lineage>
        <taxon>Eukaryota</taxon>
        <taxon>Fungi</taxon>
        <taxon>Dikarya</taxon>
        <taxon>Ascomycota</taxon>
        <taxon>Saccharomycotina</taxon>
        <taxon>Pichiomycetes</taxon>
        <taxon>Metschnikowiaceae</taxon>
        <taxon>Australozyma</taxon>
    </lineage>
</organism>
<dbReference type="AlphaFoldDB" id="A0AAX4HAH8"/>
<dbReference type="RefSeq" id="XP_062877917.1">
    <property type="nucleotide sequence ID" value="XM_063021847.1"/>
</dbReference>
<dbReference type="GeneID" id="88173919"/>
<dbReference type="KEGG" id="asau:88173919"/>
<evidence type="ECO:0000313" key="1">
    <source>
        <dbReference type="EMBL" id="WPK25535.1"/>
    </source>
</evidence>
<keyword evidence="2" id="KW-1185">Reference proteome</keyword>
<dbReference type="Proteomes" id="UP001338582">
    <property type="component" value="Chromosome 3"/>
</dbReference>
<accession>A0AAX4HAH8</accession>